<evidence type="ECO:0000313" key="2">
    <source>
        <dbReference type="EMBL" id="CAB4220688.1"/>
    </source>
</evidence>
<organism evidence="2">
    <name type="scientific">uncultured Caudovirales phage</name>
    <dbReference type="NCBI Taxonomy" id="2100421"/>
    <lineage>
        <taxon>Viruses</taxon>
        <taxon>Duplodnaviria</taxon>
        <taxon>Heunggongvirae</taxon>
        <taxon>Uroviricota</taxon>
        <taxon>Caudoviricetes</taxon>
        <taxon>Peduoviridae</taxon>
        <taxon>Maltschvirus</taxon>
        <taxon>Maltschvirus maltsch</taxon>
    </lineage>
</organism>
<gene>
    <name evidence="2" type="ORF">UFOVP1626_13</name>
</gene>
<feature type="transmembrane region" description="Helical" evidence="1">
    <location>
        <begin position="42"/>
        <end position="60"/>
    </location>
</feature>
<dbReference type="EMBL" id="LR797493">
    <property type="protein sequence ID" value="CAB4220688.1"/>
    <property type="molecule type" value="Genomic_DNA"/>
</dbReference>
<reference evidence="2" key="1">
    <citation type="submission" date="2020-05" db="EMBL/GenBank/DDBJ databases">
        <authorList>
            <person name="Chiriac C."/>
            <person name="Salcher M."/>
            <person name="Ghai R."/>
            <person name="Kavagutti S V."/>
        </authorList>
    </citation>
    <scope>NUCLEOTIDE SEQUENCE</scope>
</reference>
<keyword evidence="1" id="KW-0812">Transmembrane</keyword>
<evidence type="ECO:0000256" key="1">
    <source>
        <dbReference type="SAM" id="Phobius"/>
    </source>
</evidence>
<proteinExistence type="predicted"/>
<keyword evidence="1" id="KW-1133">Transmembrane helix</keyword>
<name>A0A6J5SZ05_9CAUD</name>
<keyword evidence="1" id="KW-0472">Membrane</keyword>
<accession>A0A6J5SZ05</accession>
<sequence length="63" mass="7361">MDDFNPTTRMFPRTLQEAFPKDYVNENIFEGAYYSAPHINDVWVLFGLIVVISMVAVALWRCF</sequence>
<protein>
    <submittedName>
        <fullName evidence="2">Uncharacterized protein</fullName>
    </submittedName>
</protein>